<keyword evidence="3" id="KW-1185">Reference proteome</keyword>
<feature type="transmembrane region" description="Helical" evidence="1">
    <location>
        <begin position="40"/>
        <end position="61"/>
    </location>
</feature>
<keyword evidence="1" id="KW-0472">Membrane</keyword>
<feature type="transmembrane region" description="Helical" evidence="1">
    <location>
        <begin position="131"/>
        <end position="150"/>
    </location>
</feature>
<proteinExistence type="predicted"/>
<organism evidence="2 3">
    <name type="scientific">Leptospira jelokensis</name>
    <dbReference type="NCBI Taxonomy" id="2484931"/>
    <lineage>
        <taxon>Bacteria</taxon>
        <taxon>Pseudomonadati</taxon>
        <taxon>Spirochaetota</taxon>
        <taxon>Spirochaetia</taxon>
        <taxon>Leptospirales</taxon>
        <taxon>Leptospiraceae</taxon>
        <taxon>Leptospira</taxon>
    </lineage>
</organism>
<dbReference type="AlphaFoldDB" id="A0A4Z1A2A0"/>
<evidence type="ECO:0000313" key="3">
    <source>
        <dbReference type="Proteomes" id="UP000297567"/>
    </source>
</evidence>
<dbReference type="EMBL" id="RQGH01000026">
    <property type="protein sequence ID" value="TGL65238.1"/>
    <property type="molecule type" value="Genomic_DNA"/>
</dbReference>
<keyword evidence="1" id="KW-1133">Transmembrane helix</keyword>
<dbReference type="Proteomes" id="UP000297567">
    <property type="component" value="Unassembled WGS sequence"/>
</dbReference>
<protein>
    <submittedName>
        <fullName evidence="2">Uncharacterized protein</fullName>
    </submittedName>
</protein>
<feature type="transmembrane region" description="Helical" evidence="1">
    <location>
        <begin position="68"/>
        <end position="88"/>
    </location>
</feature>
<comment type="caution">
    <text evidence="2">The sequence shown here is derived from an EMBL/GenBank/DDBJ whole genome shotgun (WGS) entry which is preliminary data.</text>
</comment>
<accession>A0A4Z1A2A0</accession>
<dbReference type="RefSeq" id="WP_135642991.1">
    <property type="nucleotide sequence ID" value="NZ_RQGH01000026.1"/>
</dbReference>
<evidence type="ECO:0000313" key="2">
    <source>
        <dbReference type="EMBL" id="TGL65238.1"/>
    </source>
</evidence>
<sequence length="158" mass="17840">MDFFRSIDKTNLIQSFLQSFLLAISFYMGMIISGLGMNPFAYHGLVAFLPNLIGLICLSLLSNLSIKFKSAATSSSYICSFIILLYWFGNLIFSNSLLPIHLRWTCGIFIVLTIFFRLLKSEKNKMIPNRMLSWGGTVVVSLVMLLFSFLPNPSLSML</sequence>
<gene>
    <name evidence="2" type="ORF">EHQ62_11695</name>
</gene>
<feature type="transmembrane region" description="Helical" evidence="1">
    <location>
        <begin position="100"/>
        <end position="119"/>
    </location>
</feature>
<reference evidence="2" key="1">
    <citation type="journal article" date="2019" name="PLoS Negl. Trop. Dis.">
        <title>Revisiting the worldwide diversity of Leptospira species in the environment.</title>
        <authorList>
            <person name="Vincent A.T."/>
            <person name="Schiettekatte O."/>
            <person name="Bourhy P."/>
            <person name="Veyrier F.J."/>
            <person name="Picardeau M."/>
        </authorList>
    </citation>
    <scope>NUCLEOTIDE SEQUENCE [LARGE SCALE GENOMIC DNA]</scope>
    <source>
        <strain evidence="2">201702451</strain>
    </source>
</reference>
<evidence type="ECO:0000256" key="1">
    <source>
        <dbReference type="SAM" id="Phobius"/>
    </source>
</evidence>
<feature type="transmembrane region" description="Helical" evidence="1">
    <location>
        <begin position="12"/>
        <end position="34"/>
    </location>
</feature>
<keyword evidence="1" id="KW-0812">Transmembrane</keyword>
<name>A0A4Z1A2A0_9LEPT</name>